<keyword evidence="2" id="KW-1185">Reference proteome</keyword>
<dbReference type="KEGG" id="rfr:Rfer_1186"/>
<dbReference type="HOGENOM" id="CLU_038913_2_0_4"/>
<organism evidence="1 2">
    <name type="scientific">Albidiferax ferrireducens (strain ATCC BAA-621 / DSM 15236 / T118)</name>
    <name type="common">Rhodoferax ferrireducens</name>
    <dbReference type="NCBI Taxonomy" id="338969"/>
    <lineage>
        <taxon>Bacteria</taxon>
        <taxon>Pseudomonadati</taxon>
        <taxon>Pseudomonadota</taxon>
        <taxon>Betaproteobacteria</taxon>
        <taxon>Burkholderiales</taxon>
        <taxon>Comamonadaceae</taxon>
        <taxon>Rhodoferax</taxon>
    </lineage>
</organism>
<dbReference type="Proteomes" id="UP000008332">
    <property type="component" value="Chromosome"/>
</dbReference>
<gene>
    <name evidence="1" type="ordered locus">Rfer_1186</name>
</gene>
<sequence length="439" mass="50305">MIRHRWHKVSKKSAEKSYFAVRCHRQHRRTSAQQKAFMATAITRSELFELVWSEPRTTLAKRFKLSDVAIGKHCRKANIPMPPPGYWARKLAGKSSTRPPLPLRLPGQRDQVFSSEEDRYGYFNRTEDLEEILLPPVFPESAQLLVADAANRIGNIRACRDLSNPHPGLKRVLADENRRREAWAAQKYADYYKPYFDAPNFQRQLRLINSILWGFDRIDCKGEAYITEEWVQGTGHLHLLHCRICIGTTTVGFEFLEPTTPKSLKKAPPSGTTTLRIAAHPSGQSDWSDQADCKIEKQLTSIGVAMFELAENRLRNCATQAYERRLQRRQELLDAIARKMADDERKRLEAIAKHHQANRDNLRKMAREHQSAREVRNFVDAVRQHPECTGANLSAFSEWERKVLEFADSMDPLSQPIANILNSFAEPPEAVLANGSILQ</sequence>
<reference evidence="2" key="1">
    <citation type="submission" date="2006-02" db="EMBL/GenBank/DDBJ databases">
        <title>Complete sequence of chromosome of Rhodoferax ferrireducens DSM 15236.</title>
        <authorList>
            <person name="Copeland A."/>
            <person name="Lucas S."/>
            <person name="Lapidus A."/>
            <person name="Barry K."/>
            <person name="Detter J.C."/>
            <person name="Glavina del Rio T."/>
            <person name="Hammon N."/>
            <person name="Israni S."/>
            <person name="Pitluck S."/>
            <person name="Brettin T."/>
            <person name="Bruce D."/>
            <person name="Han C."/>
            <person name="Tapia R."/>
            <person name="Gilna P."/>
            <person name="Kiss H."/>
            <person name="Schmutz J."/>
            <person name="Larimer F."/>
            <person name="Land M."/>
            <person name="Kyrpides N."/>
            <person name="Ivanova N."/>
            <person name="Richardson P."/>
        </authorList>
    </citation>
    <scope>NUCLEOTIDE SEQUENCE [LARGE SCALE GENOMIC DNA]</scope>
    <source>
        <strain evidence="2">ATCC BAA-621 / DSM 15236 / T118</strain>
    </source>
</reference>
<name>Q21Z81_ALBFT</name>
<accession>Q21Z81</accession>
<protein>
    <submittedName>
        <fullName evidence="1">Uncharacterized protein</fullName>
    </submittedName>
</protein>
<evidence type="ECO:0000313" key="1">
    <source>
        <dbReference type="EMBL" id="ABD68922.1"/>
    </source>
</evidence>
<dbReference type="eggNOG" id="COG3064">
    <property type="taxonomic scope" value="Bacteria"/>
</dbReference>
<dbReference type="STRING" id="338969.Rfer_1186"/>
<dbReference type="EMBL" id="CP000267">
    <property type="protein sequence ID" value="ABD68922.1"/>
    <property type="molecule type" value="Genomic_DNA"/>
</dbReference>
<dbReference type="AlphaFoldDB" id="Q21Z81"/>
<proteinExistence type="predicted"/>
<evidence type="ECO:0000313" key="2">
    <source>
        <dbReference type="Proteomes" id="UP000008332"/>
    </source>
</evidence>